<reference evidence="4" key="1">
    <citation type="journal article" date="2019" name="Int. J. Syst. Evol. Microbiol.">
        <title>The Global Catalogue of Microorganisms (GCM) 10K type strain sequencing project: providing services to taxonomists for standard genome sequencing and annotation.</title>
        <authorList>
            <consortium name="The Broad Institute Genomics Platform"/>
            <consortium name="The Broad Institute Genome Sequencing Center for Infectious Disease"/>
            <person name="Wu L."/>
            <person name="Ma J."/>
        </authorList>
    </citation>
    <scope>NUCLEOTIDE SEQUENCE [LARGE SCALE GENOMIC DNA]</scope>
    <source>
        <strain evidence="4">JCM 17458</strain>
    </source>
</reference>
<feature type="domain" description="Endonuclease/exonuclease/phosphatase" evidence="2">
    <location>
        <begin position="17"/>
        <end position="291"/>
    </location>
</feature>
<dbReference type="SUPFAM" id="SSF56219">
    <property type="entry name" value="DNase I-like"/>
    <property type="match status" value="1"/>
</dbReference>
<gene>
    <name evidence="3" type="ORF">GCM10022261_00620</name>
</gene>
<dbReference type="Proteomes" id="UP001501586">
    <property type="component" value="Unassembled WGS sequence"/>
</dbReference>
<evidence type="ECO:0000259" key="2">
    <source>
        <dbReference type="Pfam" id="PF03372"/>
    </source>
</evidence>
<keyword evidence="3" id="KW-0540">Nuclease</keyword>
<sequence>MSDALIGPIRPPGLHLMSFNIRRPVPHFNQRHPDLWANRRQLVRRLLASERPTVLGVQEALPEQIEWVLASLGSGYRSLGRDHSPTGSLSGTGSPTRTRTRTRTGTGSGFDGAGGILAGEATPIIFDSRRLELVGWRQPALSATPHVAGSRTWGNLFPRAAVVAHFVDRSTGNRLCVINTHLDPLSRRSQLESARMLLRLVKEQDDPAVVMGDANADIGSAPYRELTAGEVLRDSWAVAEHRLTEAWGTFSNYRAPRAGRRIDWIMVTAGITVHAAGINAVRFGGAAASDHEPVQTAVTVGA</sequence>
<keyword evidence="4" id="KW-1185">Reference proteome</keyword>
<dbReference type="GO" id="GO:0004519">
    <property type="term" value="F:endonuclease activity"/>
    <property type="evidence" value="ECO:0007669"/>
    <property type="project" value="UniProtKB-KW"/>
</dbReference>
<keyword evidence="3" id="KW-0255">Endonuclease</keyword>
<dbReference type="InterPro" id="IPR005135">
    <property type="entry name" value="Endo/exonuclease/phosphatase"/>
</dbReference>
<feature type="compositionally biased region" description="Low complexity" evidence="1">
    <location>
        <begin position="85"/>
        <end position="97"/>
    </location>
</feature>
<dbReference type="PANTHER" id="PTHR12121:SF36">
    <property type="entry name" value="ENDONUCLEASE_EXONUCLEASE_PHOSPHATASE DOMAIN-CONTAINING PROTEIN"/>
    <property type="match status" value="1"/>
</dbReference>
<dbReference type="RefSeq" id="WP_236865853.1">
    <property type="nucleotide sequence ID" value="NZ_BAABAZ010000003.1"/>
</dbReference>
<name>A0ABP8EF30_9MICO</name>
<dbReference type="PANTHER" id="PTHR12121">
    <property type="entry name" value="CARBON CATABOLITE REPRESSOR PROTEIN 4"/>
    <property type="match status" value="1"/>
</dbReference>
<dbReference type="EMBL" id="BAABAZ010000003">
    <property type="protein sequence ID" value="GAA4282531.1"/>
    <property type="molecule type" value="Genomic_DNA"/>
</dbReference>
<organism evidence="3 4">
    <name type="scientific">Brevibacterium daeguense</name>
    <dbReference type="NCBI Taxonomy" id="909936"/>
    <lineage>
        <taxon>Bacteria</taxon>
        <taxon>Bacillati</taxon>
        <taxon>Actinomycetota</taxon>
        <taxon>Actinomycetes</taxon>
        <taxon>Micrococcales</taxon>
        <taxon>Brevibacteriaceae</taxon>
        <taxon>Brevibacterium</taxon>
    </lineage>
</organism>
<dbReference type="InterPro" id="IPR050410">
    <property type="entry name" value="CCR4/nocturin_mRNA_transcr"/>
</dbReference>
<accession>A0ABP8EF30</accession>
<comment type="caution">
    <text evidence="3">The sequence shown here is derived from an EMBL/GenBank/DDBJ whole genome shotgun (WGS) entry which is preliminary data.</text>
</comment>
<dbReference type="CDD" id="cd09083">
    <property type="entry name" value="EEP-1"/>
    <property type="match status" value="1"/>
</dbReference>
<feature type="region of interest" description="Disordered" evidence="1">
    <location>
        <begin position="79"/>
        <end position="113"/>
    </location>
</feature>
<evidence type="ECO:0000313" key="4">
    <source>
        <dbReference type="Proteomes" id="UP001501586"/>
    </source>
</evidence>
<evidence type="ECO:0000313" key="3">
    <source>
        <dbReference type="EMBL" id="GAA4282531.1"/>
    </source>
</evidence>
<evidence type="ECO:0000256" key="1">
    <source>
        <dbReference type="SAM" id="MobiDB-lite"/>
    </source>
</evidence>
<dbReference type="Gene3D" id="3.60.10.10">
    <property type="entry name" value="Endonuclease/exonuclease/phosphatase"/>
    <property type="match status" value="1"/>
</dbReference>
<keyword evidence="3" id="KW-0378">Hydrolase</keyword>
<dbReference type="Pfam" id="PF03372">
    <property type="entry name" value="Exo_endo_phos"/>
    <property type="match status" value="1"/>
</dbReference>
<proteinExistence type="predicted"/>
<protein>
    <submittedName>
        <fullName evidence="3">Endonuclease/exonuclease/phosphatase family protein</fullName>
    </submittedName>
</protein>
<dbReference type="InterPro" id="IPR036691">
    <property type="entry name" value="Endo/exonu/phosph_ase_sf"/>
</dbReference>